<dbReference type="GO" id="GO:0005829">
    <property type="term" value="C:cytosol"/>
    <property type="evidence" value="ECO:0007669"/>
    <property type="project" value="TreeGrafter"/>
</dbReference>
<feature type="domain" description="Ubiquitin-like" evidence="2">
    <location>
        <begin position="6"/>
        <end position="77"/>
    </location>
</feature>
<evidence type="ECO:0000256" key="1">
    <source>
        <dbReference type="SAM" id="MobiDB-lite"/>
    </source>
</evidence>
<dbReference type="Pfam" id="PF00240">
    <property type="entry name" value="ubiquitin"/>
    <property type="match status" value="1"/>
</dbReference>
<dbReference type="PROSITE" id="PS50053">
    <property type="entry name" value="UBIQUITIN_2"/>
    <property type="match status" value="2"/>
</dbReference>
<evidence type="ECO:0000259" key="2">
    <source>
        <dbReference type="PROSITE" id="PS50053"/>
    </source>
</evidence>
<dbReference type="GO" id="GO:0031593">
    <property type="term" value="F:polyubiquitin modification-dependent protein binding"/>
    <property type="evidence" value="ECO:0007669"/>
    <property type="project" value="TreeGrafter"/>
</dbReference>
<gene>
    <name evidence="3" type="ORF">C2S53_018475</name>
</gene>
<dbReference type="PANTHER" id="PTHR10621">
    <property type="entry name" value="UV EXCISION REPAIR PROTEIN RAD23"/>
    <property type="match status" value="1"/>
</dbReference>
<dbReference type="GO" id="GO:0070628">
    <property type="term" value="F:proteasome binding"/>
    <property type="evidence" value="ECO:0007669"/>
    <property type="project" value="TreeGrafter"/>
</dbReference>
<dbReference type="InterPro" id="IPR029071">
    <property type="entry name" value="Ubiquitin-like_domsf"/>
</dbReference>
<dbReference type="SMART" id="SM00213">
    <property type="entry name" value="UBQ"/>
    <property type="match status" value="2"/>
</dbReference>
<dbReference type="SUPFAM" id="SSF54236">
    <property type="entry name" value="Ubiquitin-like"/>
    <property type="match status" value="4"/>
</dbReference>
<reference evidence="3 4" key="1">
    <citation type="journal article" date="2021" name="Nat. Commun.">
        <title>Incipient diploidization of the medicinal plant Perilla within 10,000 years.</title>
        <authorList>
            <person name="Zhang Y."/>
            <person name="Shen Q."/>
            <person name="Leng L."/>
            <person name="Zhang D."/>
            <person name="Chen S."/>
            <person name="Shi Y."/>
            <person name="Ning Z."/>
            <person name="Chen S."/>
        </authorList>
    </citation>
    <scope>NUCLEOTIDE SEQUENCE [LARGE SCALE GENOMIC DNA]</scope>
    <source>
        <strain evidence="4">cv. PC099</strain>
    </source>
</reference>
<sequence length="353" mass="39605">MSDEDIFITIKMPEPFNDFVLEVGASDTIQQLKVKIQEAVGDPLGPIQIRNEIIDLVLPNFMTLHELSISANLAVTVEFQPDMSPETSSQPPAPPTPTPQSEGRRMITVMLKYGETTIPVKVRVAHNVSELKTMLKNAVISQILPEAYFFIHNQCLMEEKFSLTWHKVAEGDVIQIFEGRLSTVMSFQLKRDITVEASSDNTIHQLKEKIYIKEGIPVSRISIKNANGVDLPDDKTLQDCKISSNSRITVEFLPESSQPAAAPVQPPRSNEICVVLQYKERMVMVDVTAAHTVRQLRTQLQEGMNMNLQLPEDYFFMRKNAVMGEETSFESQNVARGDVIQIFEGRVERGGGS</sequence>
<name>A0AAD4J267_PERFH</name>
<keyword evidence="4" id="KW-1185">Reference proteome</keyword>
<comment type="caution">
    <text evidence="3">The sequence shown here is derived from an EMBL/GenBank/DDBJ whole genome shotgun (WGS) entry which is preliminary data.</text>
</comment>
<dbReference type="GO" id="GO:0005654">
    <property type="term" value="C:nucleoplasm"/>
    <property type="evidence" value="ECO:0007669"/>
    <property type="project" value="TreeGrafter"/>
</dbReference>
<dbReference type="GO" id="GO:0043161">
    <property type="term" value="P:proteasome-mediated ubiquitin-dependent protein catabolic process"/>
    <property type="evidence" value="ECO:0007669"/>
    <property type="project" value="TreeGrafter"/>
</dbReference>
<proteinExistence type="predicted"/>
<evidence type="ECO:0000313" key="4">
    <source>
        <dbReference type="Proteomes" id="UP001190926"/>
    </source>
</evidence>
<organism evidence="3 4">
    <name type="scientific">Perilla frutescens var. hirtella</name>
    <name type="common">Perilla citriodora</name>
    <name type="synonym">Perilla setoyensis</name>
    <dbReference type="NCBI Taxonomy" id="608512"/>
    <lineage>
        <taxon>Eukaryota</taxon>
        <taxon>Viridiplantae</taxon>
        <taxon>Streptophyta</taxon>
        <taxon>Embryophyta</taxon>
        <taxon>Tracheophyta</taxon>
        <taxon>Spermatophyta</taxon>
        <taxon>Magnoliopsida</taxon>
        <taxon>eudicotyledons</taxon>
        <taxon>Gunneridae</taxon>
        <taxon>Pentapetalae</taxon>
        <taxon>asterids</taxon>
        <taxon>lamiids</taxon>
        <taxon>Lamiales</taxon>
        <taxon>Lamiaceae</taxon>
        <taxon>Nepetoideae</taxon>
        <taxon>Elsholtzieae</taxon>
        <taxon>Perilla</taxon>
    </lineage>
</organism>
<feature type="region of interest" description="Disordered" evidence="1">
    <location>
        <begin position="81"/>
        <end position="104"/>
    </location>
</feature>
<protein>
    <recommendedName>
        <fullName evidence="2">Ubiquitin-like domain-containing protein</fullName>
    </recommendedName>
</protein>
<feature type="domain" description="Ubiquitin-like" evidence="2">
    <location>
        <begin position="185"/>
        <end position="250"/>
    </location>
</feature>
<evidence type="ECO:0000313" key="3">
    <source>
        <dbReference type="EMBL" id="KAH6825779.1"/>
    </source>
</evidence>
<dbReference type="EMBL" id="SDAM02000172">
    <property type="protein sequence ID" value="KAH6825779.1"/>
    <property type="molecule type" value="Genomic_DNA"/>
</dbReference>
<dbReference type="AlphaFoldDB" id="A0AAD4J267"/>
<dbReference type="InterPro" id="IPR000626">
    <property type="entry name" value="Ubiquitin-like_dom"/>
</dbReference>
<dbReference type="CDD" id="cd17039">
    <property type="entry name" value="Ubl_ubiquitin_like"/>
    <property type="match status" value="1"/>
</dbReference>
<dbReference type="GO" id="GO:0043130">
    <property type="term" value="F:ubiquitin binding"/>
    <property type="evidence" value="ECO:0007669"/>
    <property type="project" value="TreeGrafter"/>
</dbReference>
<dbReference type="Gene3D" id="3.10.20.90">
    <property type="entry name" value="Phosphatidylinositol 3-kinase Catalytic Subunit, Chain A, domain 1"/>
    <property type="match status" value="1"/>
</dbReference>
<accession>A0AAD4J267</accession>
<dbReference type="PANTHER" id="PTHR10621:SF0">
    <property type="entry name" value="UV EXCISION REPAIR PROTEIN RAD23"/>
    <property type="match status" value="1"/>
</dbReference>
<dbReference type="Proteomes" id="UP001190926">
    <property type="component" value="Unassembled WGS sequence"/>
</dbReference>